<feature type="domain" description="ABC3 transporter permease C-terminal" evidence="8">
    <location>
        <begin position="537"/>
        <end position="652"/>
    </location>
</feature>
<sequence length="1065" mass="118802">MKAYIKDILREVRHSMGRFFSIMAIVAIGTAFFAGVKASVPDMLHTADDYFREYNLMDIRLMSSMGFTKEDVEAIRKADGLEGVMSTHTMDFITHKGTTQHVVKAISLPKTDKDDPDYINHVRLISGRMPQNPKECLVEEQELKDMGYRIGDTITLESGTKSAVSEYLKQDTYTIVGTAYTPDYLNYSKGTSTIGNGTVDLFIMIDDENFVSDYYTEVLVTVKGADAYDSYGDAYFEVVDKVSNELTSIGMDRSDIRYAELQKLAQQEFDKGKAEYEAGVSRFEDEIAKGEAKLESAKDQLLLGTAQLTSSKANFETMQTTMQLQITQGEASIAQYEAQLNEVVALKQQMQEEIQPLLDGFENQIAQAEKRLDEIERQLADPNVSESERALLEAEKKVLEQSIAAAQKSIESTKAALVKMEEKVQYFQQQIASGKAQLAAAKQQLANGQKTAQQEFTAAQAKLDTGQKAYVEGKLELEKNRKLGEKELELAKEELSVAEQQLQKLPQPNWYVLDRNSHYAYRDYESVTQRMDGIAKVFPLFFLIVCALVCLTTMTRMVDEQRGMIGTYKALGYSNGKIAMKYLAYALVAGVVGSIIGCVVGMLLFPSVIFNAWNLMYNLPELKFVLQLPLAIASSVSVIAVTLLATFVACYKELTEVPALLMRPKPPKSGKTILLERISFLWKRFSFSQKVTARNIIRYKKRFFMTVIGISGCTALLVAGFGIQDSISEVVDKQYEEIMRYDAMLSFDADSTYKQRDAIIEELKSDSLVKDQTALMQINATVKDNGEDTAVSVIVPEDSAAFEQFVKIANRKSGKELSFANDGAIITEKLAMNMKLSVGDTLSIALVDGVSKDVKISGIMENYVGHYVYMTPAYYKQLSQQRNVSNALYIKMNKVNDKNESTLGNRYMEKDGVSSMAFYHGVAESFDDTIASLNFVIYVLIGAAGLLAFVVLYNLTNVNVSERIREIATIKVLGFYPLEVASYVYRENLVLTLIGGLCGLCLGIGLHALIMNLAEMPEIMFGRNIDASSFVFALILTLVFSMAVNLVMYRKLQKIPMVESLKSVE</sequence>
<evidence type="ECO:0000256" key="5">
    <source>
        <dbReference type="ARBA" id="ARBA00023136"/>
    </source>
</evidence>
<keyword evidence="5 7" id="KW-0472">Membrane</keyword>
<feature type="transmembrane region" description="Helical" evidence="7">
    <location>
        <begin position="703"/>
        <end position="723"/>
    </location>
</feature>
<dbReference type="RefSeq" id="WP_278640490.1">
    <property type="nucleotide sequence ID" value="NZ_JAGZMZ010000019.1"/>
</dbReference>
<dbReference type="Pfam" id="PF02687">
    <property type="entry name" value="FtsX"/>
    <property type="match status" value="2"/>
</dbReference>
<dbReference type="InterPro" id="IPR038766">
    <property type="entry name" value="Membrane_comp_ABC_pdt"/>
</dbReference>
<feature type="domain" description="MacB-like periplasmic core" evidence="9">
    <location>
        <begin position="23"/>
        <end position="228"/>
    </location>
</feature>
<evidence type="ECO:0000313" key="10">
    <source>
        <dbReference type="EMBL" id="MBS4884621.1"/>
    </source>
</evidence>
<organism evidence="10 11">
    <name type="scientific">Amedibacillus dolichus</name>
    <dbReference type="NCBI Taxonomy" id="31971"/>
    <lineage>
        <taxon>Bacteria</taxon>
        <taxon>Bacillati</taxon>
        <taxon>Bacillota</taxon>
        <taxon>Erysipelotrichia</taxon>
        <taxon>Erysipelotrichales</taxon>
        <taxon>Erysipelotrichaceae</taxon>
        <taxon>Amedibacillus</taxon>
    </lineage>
</organism>
<evidence type="ECO:0000256" key="3">
    <source>
        <dbReference type="ARBA" id="ARBA00022692"/>
    </source>
</evidence>
<accession>A0A942ZXB4</accession>
<evidence type="ECO:0000256" key="4">
    <source>
        <dbReference type="ARBA" id="ARBA00022989"/>
    </source>
</evidence>
<dbReference type="PANTHER" id="PTHR30287:SF1">
    <property type="entry name" value="INNER MEMBRANE PROTEIN"/>
    <property type="match status" value="1"/>
</dbReference>
<feature type="transmembrane region" description="Helical" evidence="7">
    <location>
        <begin position="537"/>
        <end position="554"/>
    </location>
</feature>
<evidence type="ECO:0000259" key="9">
    <source>
        <dbReference type="Pfam" id="PF12704"/>
    </source>
</evidence>
<protein>
    <submittedName>
        <fullName evidence="10">ABC transporter permease</fullName>
    </submittedName>
</protein>
<feature type="coiled-coil region" evidence="6">
    <location>
        <begin position="474"/>
        <end position="501"/>
    </location>
</feature>
<gene>
    <name evidence="10" type="ORF">KHZ85_07630</name>
</gene>
<keyword evidence="3 7" id="KW-0812">Transmembrane</keyword>
<evidence type="ECO:0000256" key="7">
    <source>
        <dbReference type="SAM" id="Phobius"/>
    </source>
</evidence>
<evidence type="ECO:0000256" key="2">
    <source>
        <dbReference type="ARBA" id="ARBA00022475"/>
    </source>
</evidence>
<feature type="domain" description="MacB-like periplasmic core" evidence="9">
    <location>
        <begin position="704"/>
        <end position="897"/>
    </location>
</feature>
<dbReference type="AlphaFoldDB" id="A0A942ZXB4"/>
<comment type="caution">
    <text evidence="10">The sequence shown here is derived from an EMBL/GenBank/DDBJ whole genome shotgun (WGS) entry which is preliminary data.</text>
</comment>
<dbReference type="PANTHER" id="PTHR30287">
    <property type="entry name" value="MEMBRANE COMPONENT OF PREDICTED ABC SUPERFAMILY METABOLITE UPTAKE TRANSPORTER"/>
    <property type="match status" value="1"/>
</dbReference>
<dbReference type="InterPro" id="IPR003838">
    <property type="entry name" value="ABC3_permease_C"/>
</dbReference>
<dbReference type="Pfam" id="PF12704">
    <property type="entry name" value="MacB_PCD"/>
    <property type="match status" value="2"/>
</dbReference>
<keyword evidence="6" id="KW-0175">Coiled coil</keyword>
<feature type="transmembrane region" description="Helical" evidence="7">
    <location>
        <begin position="582"/>
        <end position="610"/>
    </location>
</feature>
<feature type="transmembrane region" description="Helical" evidence="7">
    <location>
        <begin position="630"/>
        <end position="651"/>
    </location>
</feature>
<keyword evidence="2" id="KW-1003">Cell membrane</keyword>
<feature type="coiled-coil region" evidence="6">
    <location>
        <begin position="333"/>
        <end position="430"/>
    </location>
</feature>
<dbReference type="InterPro" id="IPR025857">
    <property type="entry name" value="MacB_PCD"/>
</dbReference>
<evidence type="ECO:0000256" key="6">
    <source>
        <dbReference type="SAM" id="Coils"/>
    </source>
</evidence>
<dbReference type="EMBL" id="JAGZMZ010000019">
    <property type="protein sequence ID" value="MBS4884621.1"/>
    <property type="molecule type" value="Genomic_DNA"/>
</dbReference>
<name>A0A942ZXB4_9FIRM</name>
<comment type="subcellular location">
    <subcellularLocation>
        <location evidence="1">Cell membrane</location>
        <topology evidence="1">Multi-pass membrane protein</topology>
    </subcellularLocation>
</comment>
<feature type="transmembrane region" description="Helical" evidence="7">
    <location>
        <begin position="989"/>
        <end position="1010"/>
    </location>
</feature>
<feature type="domain" description="ABC3 transporter permease C-terminal" evidence="8">
    <location>
        <begin position="939"/>
        <end position="1055"/>
    </location>
</feature>
<evidence type="ECO:0000256" key="1">
    <source>
        <dbReference type="ARBA" id="ARBA00004651"/>
    </source>
</evidence>
<evidence type="ECO:0000259" key="8">
    <source>
        <dbReference type="Pfam" id="PF02687"/>
    </source>
</evidence>
<feature type="transmembrane region" description="Helical" evidence="7">
    <location>
        <begin position="1030"/>
        <end position="1049"/>
    </location>
</feature>
<dbReference type="Proteomes" id="UP000753219">
    <property type="component" value="Unassembled WGS sequence"/>
</dbReference>
<proteinExistence type="predicted"/>
<feature type="transmembrane region" description="Helical" evidence="7">
    <location>
        <begin position="935"/>
        <end position="955"/>
    </location>
</feature>
<evidence type="ECO:0000313" key="11">
    <source>
        <dbReference type="Proteomes" id="UP000753219"/>
    </source>
</evidence>
<dbReference type="GO" id="GO:0005886">
    <property type="term" value="C:plasma membrane"/>
    <property type="evidence" value="ECO:0007669"/>
    <property type="project" value="UniProtKB-SubCell"/>
</dbReference>
<keyword evidence="4 7" id="KW-1133">Transmembrane helix</keyword>
<reference evidence="10" key="1">
    <citation type="submission" date="2021-02" db="EMBL/GenBank/DDBJ databases">
        <title>Infant gut strain persistence is associated with maternal origin, phylogeny, and functional potential including surface adhesion and iron acquisition.</title>
        <authorList>
            <person name="Lou Y.C."/>
        </authorList>
    </citation>
    <scope>NUCLEOTIDE SEQUENCE</scope>
    <source>
        <strain evidence="10">L3_108_103G1_dasL3_108_103G1_concoct_2</strain>
    </source>
</reference>